<feature type="compositionally biased region" description="Basic and acidic residues" evidence="1">
    <location>
        <begin position="217"/>
        <end position="226"/>
    </location>
</feature>
<feature type="region of interest" description="Disordered" evidence="1">
    <location>
        <begin position="517"/>
        <end position="540"/>
    </location>
</feature>
<feature type="compositionally biased region" description="Gly residues" evidence="1">
    <location>
        <begin position="393"/>
        <end position="405"/>
    </location>
</feature>
<feature type="compositionally biased region" description="Basic residues" evidence="1">
    <location>
        <begin position="840"/>
        <end position="851"/>
    </location>
</feature>
<organism evidence="2 3">
    <name type="scientific">Porphyra umbilicalis</name>
    <name type="common">Purple laver</name>
    <name type="synonym">Red alga</name>
    <dbReference type="NCBI Taxonomy" id="2786"/>
    <lineage>
        <taxon>Eukaryota</taxon>
        <taxon>Rhodophyta</taxon>
        <taxon>Bangiophyceae</taxon>
        <taxon>Bangiales</taxon>
        <taxon>Bangiaceae</taxon>
        <taxon>Porphyra</taxon>
    </lineage>
</organism>
<sequence length="1041" mass="112195">MEGGWLVGSVHGVGDSVLVTSLQHGLVAGAVGLSCECRIVQALPYSFGHALLLSFLVVAVYKCPHAMADSSRRFRHHSRLSCGVGGGSGGHRRCATRPSRGRNRFELLCRHTRSGGLSDAAAAGAGRTTVQGPAAVARGRRLGPGPRRRPCLRNARTHQSPCSFDPCNDNLTEPPPPLPSPLHHGCATAGSPDGRARHPRGTHDGVVRRGSRLGSGDGRHGRHDSDGGGGSAWRAAAAELKADSGGRFGWHLRRRQTRRWETAAAGPLAAAATVVADKAAIADCPAGMGTPGCASHPPRPARIASRCCCAVTKRVAKEGADGPTLPLATGDVGRAFRRADTVVDSGGFGVGDGECGGSGGRQHMRGRGRRNVAAPRRTGCRPPCALPLRRGDGGGGGGGSWGGGGTPKVVQVDAIKPTTQPKQLARARARPHSKSKHSPNQCIRDHSKAHANKSIRSARTKNVKSQKVHSKSHGYKCRKHQRSPNREEVAWVAYRRAYSGVQHDVPTRGWRVRRLGRSTTPRGWGRRHMPAPRRTGRPPPCALPLCRGDGGGGGDTVVDSGGFGVGDGECGGSGGWQHMRGRGRRNMAAPRRTGRRPPCALPLWGAYGGGGRVEAARLARPPLVRGVCCLPAATAGCWVSMGGDGGNARCRRRRKYAGRHEGGEAMPAARSEGVLGVTCEGGAFVVFGGRDAGGGGCGPICHSTPNRRPTLRQCATLHDRWPAPTCEKEYASVTKRNSNKKNGNLSATGLPLKHITNASQISGVEEPLMRQHGRTSHTPCLMTWHRKNSMGKKLKSIMKEAARHIRHVHTSGQSRYQRRVGHTVRHSAARHTRNDGYWREKRHTKERTRNRKSTDAPYNDRPDAQLRQALPTEVPALQVRQTTVDVAAGDGDDGDDEDDGTDDDDDSTDDDDDMVQKTLLRNRLPPPPTSSRLQRDTPPHKRPRARFTDEIGGYQSRNRDHLFKFFSFREALRGVNAECGSTFDEVELIRLRRNRRPPQMHESTDAHGSAAQLDHWPLLTNRSTARAAYRMPHGGTHRSWL</sequence>
<protein>
    <submittedName>
        <fullName evidence="2">Uncharacterized protein</fullName>
    </submittedName>
</protein>
<feature type="region of interest" description="Disordered" evidence="1">
    <location>
        <begin position="808"/>
        <end position="947"/>
    </location>
</feature>
<gene>
    <name evidence="2" type="ORF">BU14_0443s0002</name>
</gene>
<feature type="compositionally biased region" description="Acidic residues" evidence="1">
    <location>
        <begin position="890"/>
        <end position="913"/>
    </location>
</feature>
<feature type="region of interest" description="Disordered" evidence="1">
    <location>
        <begin position="353"/>
        <end position="405"/>
    </location>
</feature>
<feature type="compositionally biased region" description="Basic residues" evidence="1">
    <location>
        <begin position="425"/>
        <end position="437"/>
    </location>
</feature>
<name>A0A1X6NUR4_PORUM</name>
<feature type="compositionally biased region" description="Basic residues" evidence="1">
    <location>
        <begin position="449"/>
        <end position="482"/>
    </location>
</feature>
<feature type="compositionally biased region" description="Basic residues" evidence="1">
    <location>
        <begin position="138"/>
        <end position="151"/>
    </location>
</feature>
<proteinExistence type="predicted"/>
<feature type="compositionally biased region" description="Basic and acidic residues" evidence="1">
    <location>
        <begin position="852"/>
        <end position="864"/>
    </location>
</feature>
<keyword evidence="3" id="KW-1185">Reference proteome</keyword>
<feature type="compositionally biased region" description="Basic residues" evidence="1">
    <location>
        <begin position="816"/>
        <end position="831"/>
    </location>
</feature>
<evidence type="ECO:0000313" key="2">
    <source>
        <dbReference type="EMBL" id="OSX72358.1"/>
    </source>
</evidence>
<feature type="region of interest" description="Disordered" evidence="1">
    <location>
        <begin position="137"/>
        <end position="231"/>
    </location>
</feature>
<feature type="region of interest" description="Disordered" evidence="1">
    <location>
        <begin position="420"/>
        <end position="482"/>
    </location>
</feature>
<evidence type="ECO:0000256" key="1">
    <source>
        <dbReference type="SAM" id="MobiDB-lite"/>
    </source>
</evidence>
<feature type="region of interest" description="Disordered" evidence="1">
    <location>
        <begin position="574"/>
        <end position="594"/>
    </location>
</feature>
<accession>A0A1X6NUR4</accession>
<dbReference type="AlphaFoldDB" id="A0A1X6NUR4"/>
<dbReference type="EMBL" id="KV919066">
    <property type="protein sequence ID" value="OSX72358.1"/>
    <property type="molecule type" value="Genomic_DNA"/>
</dbReference>
<evidence type="ECO:0000313" key="3">
    <source>
        <dbReference type="Proteomes" id="UP000218209"/>
    </source>
</evidence>
<reference evidence="2 3" key="1">
    <citation type="submission" date="2017-03" db="EMBL/GenBank/DDBJ databases">
        <title>WGS assembly of Porphyra umbilicalis.</title>
        <authorList>
            <person name="Brawley S.H."/>
            <person name="Blouin N.A."/>
            <person name="Ficko-Blean E."/>
            <person name="Wheeler G.L."/>
            <person name="Lohr M."/>
            <person name="Goodson H.V."/>
            <person name="Jenkins J.W."/>
            <person name="Blaby-Haas C.E."/>
            <person name="Helliwell K.E."/>
            <person name="Chan C."/>
            <person name="Marriage T."/>
            <person name="Bhattacharya D."/>
            <person name="Klein A.S."/>
            <person name="Badis Y."/>
            <person name="Brodie J."/>
            <person name="Cao Y."/>
            <person name="Collen J."/>
            <person name="Dittami S.M."/>
            <person name="Gachon C.M."/>
            <person name="Green B.R."/>
            <person name="Karpowicz S."/>
            <person name="Kim J.W."/>
            <person name="Kudahl U."/>
            <person name="Lin S."/>
            <person name="Michel G."/>
            <person name="Mittag M."/>
            <person name="Olson B.J."/>
            <person name="Pangilinan J."/>
            <person name="Peng Y."/>
            <person name="Qiu H."/>
            <person name="Shu S."/>
            <person name="Singer J.T."/>
            <person name="Smith A.G."/>
            <person name="Sprecher B.N."/>
            <person name="Wagner V."/>
            <person name="Wang W."/>
            <person name="Wang Z.-Y."/>
            <person name="Yan J."/>
            <person name="Yarish C."/>
            <person name="Zoeuner-Riek S."/>
            <person name="Zhuang Y."/>
            <person name="Zou Y."/>
            <person name="Lindquist E.A."/>
            <person name="Grimwood J."/>
            <person name="Barry K."/>
            <person name="Rokhsar D.S."/>
            <person name="Schmutz J."/>
            <person name="Stiller J.W."/>
            <person name="Grossman A.R."/>
            <person name="Prochnik S.E."/>
        </authorList>
    </citation>
    <scope>NUCLEOTIDE SEQUENCE [LARGE SCALE GENOMIC DNA]</scope>
    <source>
        <strain evidence="2">4086291</strain>
    </source>
</reference>
<dbReference type="Proteomes" id="UP000218209">
    <property type="component" value="Unassembled WGS sequence"/>
</dbReference>
<feature type="compositionally biased region" description="Basic residues" evidence="1">
    <location>
        <begin position="524"/>
        <end position="536"/>
    </location>
</feature>